<evidence type="ECO:0000313" key="6">
    <source>
        <dbReference type="Proteomes" id="UP000279271"/>
    </source>
</evidence>
<keyword evidence="3" id="KW-0067">ATP-binding</keyword>
<organism evidence="5 6">
    <name type="scientific">Auxenochlorella protothecoides</name>
    <name type="common">Green microalga</name>
    <name type="synonym">Chlorella protothecoides</name>
    <dbReference type="NCBI Taxonomy" id="3075"/>
    <lineage>
        <taxon>Eukaryota</taxon>
        <taxon>Viridiplantae</taxon>
        <taxon>Chlorophyta</taxon>
        <taxon>core chlorophytes</taxon>
        <taxon>Trebouxiophyceae</taxon>
        <taxon>Chlorellales</taxon>
        <taxon>Chlorellaceae</taxon>
        <taxon>Auxenochlorella</taxon>
    </lineage>
</organism>
<dbReference type="GO" id="GO:0005524">
    <property type="term" value="F:ATP binding"/>
    <property type="evidence" value="ECO:0007669"/>
    <property type="project" value="UniProtKB-KW"/>
</dbReference>
<dbReference type="GO" id="GO:0005739">
    <property type="term" value="C:mitochondrion"/>
    <property type="evidence" value="ECO:0007669"/>
    <property type="project" value="TreeGrafter"/>
</dbReference>
<protein>
    <recommendedName>
        <fullName evidence="7">Lactation elevated protein 1</fullName>
    </recommendedName>
</protein>
<evidence type="ECO:0000256" key="4">
    <source>
        <dbReference type="SAM" id="MobiDB-lite"/>
    </source>
</evidence>
<comment type="similarity">
    <text evidence="1">Belongs to the AFG1 ATPase family.</text>
</comment>
<proteinExistence type="inferred from homology"/>
<evidence type="ECO:0000256" key="1">
    <source>
        <dbReference type="ARBA" id="ARBA00010322"/>
    </source>
</evidence>
<evidence type="ECO:0000256" key="3">
    <source>
        <dbReference type="ARBA" id="ARBA00022840"/>
    </source>
</evidence>
<gene>
    <name evidence="5" type="ORF">APUTEX25_001751</name>
</gene>
<dbReference type="Gene3D" id="3.40.50.300">
    <property type="entry name" value="P-loop containing nucleotide triphosphate hydrolases"/>
    <property type="match status" value="1"/>
</dbReference>
<dbReference type="EMBL" id="QOKY01000126">
    <property type="protein sequence ID" value="RMZ57551.1"/>
    <property type="molecule type" value="Genomic_DNA"/>
</dbReference>
<dbReference type="Pfam" id="PF03969">
    <property type="entry name" value="AFG1_ATPase"/>
    <property type="match status" value="2"/>
</dbReference>
<evidence type="ECO:0008006" key="7">
    <source>
        <dbReference type="Google" id="ProtNLM"/>
    </source>
</evidence>
<feature type="region of interest" description="Disordered" evidence="4">
    <location>
        <begin position="49"/>
        <end position="68"/>
    </location>
</feature>
<dbReference type="PANTHER" id="PTHR12169">
    <property type="entry name" value="ATPASE N2B"/>
    <property type="match status" value="1"/>
</dbReference>
<keyword evidence="2" id="KW-0547">Nucleotide-binding</keyword>
<dbReference type="GO" id="GO:0016887">
    <property type="term" value="F:ATP hydrolysis activity"/>
    <property type="evidence" value="ECO:0007669"/>
    <property type="project" value="InterPro"/>
</dbReference>
<reference evidence="6" key="1">
    <citation type="journal article" date="2018" name="Algal Res.">
        <title>Characterization of plant carbon substrate utilization by Auxenochlorella protothecoides.</title>
        <authorList>
            <person name="Vogler B.W."/>
            <person name="Starkenburg S.R."/>
            <person name="Sudasinghe N."/>
            <person name="Schambach J.Y."/>
            <person name="Rollin J.A."/>
            <person name="Pattathil S."/>
            <person name="Barry A.N."/>
        </authorList>
    </citation>
    <scope>NUCLEOTIDE SEQUENCE [LARGE SCALE GENOMIC DNA]</scope>
    <source>
        <strain evidence="6">UTEX 25</strain>
    </source>
</reference>
<evidence type="ECO:0000313" key="5">
    <source>
        <dbReference type="EMBL" id="RMZ57551.1"/>
    </source>
</evidence>
<sequence>MVFRVLRPTLLRGMVGALARDPEQLVCGTTTVRPRLVSSAMSATELSGSVFAEAEEPSPEGQPRPACKKEGPMKAYEEGVACGALRQDPRQALTARRLQRVFDDLWDVRGLPPSGSNRRGRGLTLVHAAEPTPAPRGGGWLSGFFGGQAASPPPQAPAPRGLYMYGGVGVGKTMLMDIFVSVLRMHFHDFMIDVHTRLRQHQRTADPLRKIADEIVAQTKIRRASLLLFVTDVADASILNRLFQRLWRERCRAHDMESTTDYRMLATHSEGLYFLTPSRDDDLYRRFVELAAGQPARPESVQVAMGRELALTEVAGPLVHARFEDLCGRPLGAADFIALAQAKHTLLLRGVPVFTGASRSQAYRFVTLIDVLYEHRTRLLCSAEATPSDLFANVVTVAAAAEARRKGRPPGPEQASGRRECGCCCVVDDNLGFAKDRTISRLLEMQSGEYLEAHAKSHAPHLLLAIQEQRRKEEAREAGLGRAAGDSG</sequence>
<dbReference type="PANTHER" id="PTHR12169:SF29">
    <property type="entry name" value="AFG1-LIKE ATPASE FAMILY PROTEIN"/>
    <property type="match status" value="1"/>
</dbReference>
<dbReference type="NCBIfam" id="NF040713">
    <property type="entry name" value="ZapE"/>
    <property type="match status" value="1"/>
</dbReference>
<dbReference type="SUPFAM" id="SSF52540">
    <property type="entry name" value="P-loop containing nucleoside triphosphate hydrolases"/>
    <property type="match status" value="1"/>
</dbReference>
<dbReference type="Proteomes" id="UP000279271">
    <property type="component" value="Unassembled WGS sequence"/>
</dbReference>
<accession>A0A3M7L489</accession>
<dbReference type="InterPro" id="IPR027417">
    <property type="entry name" value="P-loop_NTPase"/>
</dbReference>
<name>A0A3M7L489_AUXPR</name>
<comment type="caution">
    <text evidence="5">The sequence shown here is derived from an EMBL/GenBank/DDBJ whole genome shotgun (WGS) entry which is preliminary data.</text>
</comment>
<dbReference type="InterPro" id="IPR005654">
    <property type="entry name" value="ATPase_AFG1-like"/>
</dbReference>
<evidence type="ECO:0000256" key="2">
    <source>
        <dbReference type="ARBA" id="ARBA00022741"/>
    </source>
</evidence>
<dbReference type="AlphaFoldDB" id="A0A3M7L489"/>